<protein>
    <submittedName>
        <fullName evidence="1">Uncharacterized protein</fullName>
    </submittedName>
</protein>
<gene>
    <name evidence="1" type="ORF">CA982_19735</name>
</gene>
<evidence type="ECO:0000313" key="1">
    <source>
        <dbReference type="EMBL" id="OUC76926.1"/>
    </source>
</evidence>
<sequence length="114" mass="12350">MQGYSAMVGELDRQRTELERIRKALSQLTSRATSHDRLVAVTVDARGLAVDITIEPAALRRYRADQLSALLTTLIAEADTALRARTAEVLAGAPDLPLDYADAGLDRVVADDES</sequence>
<dbReference type="AlphaFoldDB" id="A0A243Q684"/>
<dbReference type="RefSeq" id="WP_086536950.1">
    <property type="nucleotide sequence ID" value="NZ_NGFO01000026.1"/>
</dbReference>
<evidence type="ECO:0000313" key="2">
    <source>
        <dbReference type="Proteomes" id="UP000194632"/>
    </source>
</evidence>
<dbReference type="SUPFAM" id="SSF82607">
    <property type="entry name" value="YbaB-like"/>
    <property type="match status" value="1"/>
</dbReference>
<reference evidence="1 2" key="1">
    <citation type="submission" date="2017-05" db="EMBL/GenBank/DDBJ databases">
        <title>Biotechnological potential of actinobacteria isolated from South African environments.</title>
        <authorList>
            <person name="Le Roes-Hill M."/>
            <person name="Prins A."/>
            <person name="Durrell K.A."/>
        </authorList>
    </citation>
    <scope>NUCLEOTIDE SEQUENCE [LARGE SCALE GENOMIC DNA]</scope>
    <source>
        <strain evidence="1">BS2</strain>
    </source>
</reference>
<accession>A0A243Q684</accession>
<dbReference type="OrthoDB" id="4380570at2"/>
<name>A0A243Q684_9ACTN</name>
<dbReference type="GO" id="GO:0003677">
    <property type="term" value="F:DNA binding"/>
    <property type="evidence" value="ECO:0007669"/>
    <property type="project" value="InterPro"/>
</dbReference>
<comment type="caution">
    <text evidence="1">The sequence shown here is derived from an EMBL/GenBank/DDBJ whole genome shotgun (WGS) entry which is preliminary data.</text>
</comment>
<dbReference type="InterPro" id="IPR004401">
    <property type="entry name" value="YbaB/EbfC"/>
</dbReference>
<organism evidence="1 2">
    <name type="scientific">Gordonia lacunae</name>
    <dbReference type="NCBI Taxonomy" id="417102"/>
    <lineage>
        <taxon>Bacteria</taxon>
        <taxon>Bacillati</taxon>
        <taxon>Actinomycetota</taxon>
        <taxon>Actinomycetes</taxon>
        <taxon>Mycobacteriales</taxon>
        <taxon>Gordoniaceae</taxon>
        <taxon>Gordonia</taxon>
    </lineage>
</organism>
<dbReference type="InterPro" id="IPR036894">
    <property type="entry name" value="YbaB-like_sf"/>
</dbReference>
<dbReference type="Proteomes" id="UP000194632">
    <property type="component" value="Unassembled WGS sequence"/>
</dbReference>
<dbReference type="STRING" id="417102.CA982_19735"/>
<keyword evidence="2" id="KW-1185">Reference proteome</keyword>
<dbReference type="Pfam" id="PF02575">
    <property type="entry name" value="YbaB_DNA_bd"/>
    <property type="match status" value="1"/>
</dbReference>
<proteinExistence type="predicted"/>
<dbReference type="Gene3D" id="3.30.1310.10">
    <property type="entry name" value="Nucleoid-associated protein YbaB-like domain"/>
    <property type="match status" value="1"/>
</dbReference>
<dbReference type="EMBL" id="NGFO01000026">
    <property type="protein sequence ID" value="OUC76926.1"/>
    <property type="molecule type" value="Genomic_DNA"/>
</dbReference>